<organism evidence="1 2">
    <name type="scientific">Sclerotinia sclerotiorum (strain ATCC 18683 / 1980 / Ss-1)</name>
    <name type="common">White mold</name>
    <name type="synonym">Whetzelinia sclerotiorum</name>
    <dbReference type="NCBI Taxonomy" id="665079"/>
    <lineage>
        <taxon>Eukaryota</taxon>
        <taxon>Fungi</taxon>
        <taxon>Dikarya</taxon>
        <taxon>Ascomycota</taxon>
        <taxon>Pezizomycotina</taxon>
        <taxon>Leotiomycetes</taxon>
        <taxon>Helotiales</taxon>
        <taxon>Sclerotiniaceae</taxon>
        <taxon>Sclerotinia</taxon>
    </lineage>
</organism>
<dbReference type="RefSeq" id="XP_001594157.1">
    <property type="nucleotide sequence ID" value="XM_001594107.1"/>
</dbReference>
<reference evidence="2" key="1">
    <citation type="journal article" date="2011" name="PLoS Genet.">
        <title>Genomic analysis of the necrotrophic fungal pathogens Sclerotinia sclerotiorum and Botrytis cinerea.</title>
        <authorList>
            <person name="Amselem J."/>
            <person name="Cuomo C.A."/>
            <person name="van Kan J.A."/>
            <person name="Viaud M."/>
            <person name="Benito E.P."/>
            <person name="Couloux A."/>
            <person name="Coutinho P.M."/>
            <person name="de Vries R.P."/>
            <person name="Dyer P.S."/>
            <person name="Fillinger S."/>
            <person name="Fournier E."/>
            <person name="Gout L."/>
            <person name="Hahn M."/>
            <person name="Kohn L."/>
            <person name="Lapalu N."/>
            <person name="Plummer K.M."/>
            <person name="Pradier J.M."/>
            <person name="Quevillon E."/>
            <person name="Sharon A."/>
            <person name="Simon A."/>
            <person name="ten Have A."/>
            <person name="Tudzynski B."/>
            <person name="Tudzynski P."/>
            <person name="Wincker P."/>
            <person name="Andrew M."/>
            <person name="Anthouard V."/>
            <person name="Beever R.E."/>
            <person name="Beffa R."/>
            <person name="Benoit I."/>
            <person name="Bouzid O."/>
            <person name="Brault B."/>
            <person name="Chen Z."/>
            <person name="Choquer M."/>
            <person name="Collemare J."/>
            <person name="Cotton P."/>
            <person name="Danchin E.G."/>
            <person name="Da Silva C."/>
            <person name="Gautier A."/>
            <person name="Giraud C."/>
            <person name="Giraud T."/>
            <person name="Gonzalez C."/>
            <person name="Grossetete S."/>
            <person name="Guldener U."/>
            <person name="Henrissat B."/>
            <person name="Howlett B.J."/>
            <person name="Kodira C."/>
            <person name="Kretschmer M."/>
            <person name="Lappartient A."/>
            <person name="Leroch M."/>
            <person name="Levis C."/>
            <person name="Mauceli E."/>
            <person name="Neuveglise C."/>
            <person name="Oeser B."/>
            <person name="Pearson M."/>
            <person name="Poulain J."/>
            <person name="Poussereau N."/>
            <person name="Quesneville H."/>
            <person name="Rascle C."/>
            <person name="Schumacher J."/>
            <person name="Segurens B."/>
            <person name="Sexton A."/>
            <person name="Silva E."/>
            <person name="Sirven C."/>
            <person name="Soanes D.M."/>
            <person name="Talbot N.J."/>
            <person name="Templeton M."/>
            <person name="Yandava C."/>
            <person name="Yarden O."/>
            <person name="Zeng Q."/>
            <person name="Rollins J.A."/>
            <person name="Lebrun M.H."/>
            <person name="Dickman M."/>
        </authorList>
    </citation>
    <scope>NUCLEOTIDE SEQUENCE [LARGE SCALE GENOMIC DNA]</scope>
    <source>
        <strain evidence="2">ATCC 18683 / 1980 / Ss-1</strain>
    </source>
</reference>
<evidence type="ECO:0000313" key="1">
    <source>
        <dbReference type="EMBL" id="EDO03108.1"/>
    </source>
</evidence>
<dbReference type="InParanoid" id="A7EJU2"/>
<proteinExistence type="predicted"/>
<dbReference type="AlphaFoldDB" id="A7EJU2"/>
<dbReference type="GeneID" id="5490164"/>
<sequence>MAVVLGNRSGHLYHCGTWIVRPSSNIHTTVYTRGSNNKPNTSYNLCARTFSLRSRFAPLPLPSVRFNKSFVLYEMRSSKVSQLHRLGAMSTVLGASD</sequence>
<accession>A7EJU2</accession>
<dbReference type="EMBL" id="CH476626">
    <property type="protein sequence ID" value="EDO03108.1"/>
    <property type="molecule type" value="Genomic_DNA"/>
</dbReference>
<gene>
    <name evidence="1" type="ORF">SS1G_05587</name>
</gene>
<dbReference type="HOGENOM" id="CLU_2347970_0_0_1"/>
<evidence type="ECO:0000313" key="2">
    <source>
        <dbReference type="Proteomes" id="UP000001312"/>
    </source>
</evidence>
<keyword evidence="2" id="KW-1185">Reference proteome</keyword>
<protein>
    <submittedName>
        <fullName evidence="1">Uncharacterized protein</fullName>
    </submittedName>
</protein>
<name>A7EJU2_SCLS1</name>
<dbReference type="KEGG" id="ssl:SS1G_05587"/>
<dbReference type="Proteomes" id="UP000001312">
    <property type="component" value="Unassembled WGS sequence"/>
</dbReference>